<dbReference type="EMBL" id="KN832994">
    <property type="protein sequence ID" value="KIM82394.1"/>
    <property type="molecule type" value="Genomic_DNA"/>
</dbReference>
<reference evidence="2 3" key="1">
    <citation type="submission" date="2014-04" db="EMBL/GenBank/DDBJ databases">
        <authorList>
            <consortium name="DOE Joint Genome Institute"/>
            <person name="Kuo A."/>
            <person name="Tarkka M."/>
            <person name="Buscot F."/>
            <person name="Kohler A."/>
            <person name="Nagy L.G."/>
            <person name="Floudas D."/>
            <person name="Copeland A."/>
            <person name="Barry K.W."/>
            <person name="Cichocki N."/>
            <person name="Veneault-Fourrey C."/>
            <person name="LaButti K."/>
            <person name="Lindquist E.A."/>
            <person name="Lipzen A."/>
            <person name="Lundell T."/>
            <person name="Morin E."/>
            <person name="Murat C."/>
            <person name="Sun H."/>
            <person name="Tunlid A."/>
            <person name="Henrissat B."/>
            <person name="Grigoriev I.V."/>
            <person name="Hibbett D.S."/>
            <person name="Martin F."/>
            <person name="Nordberg H.P."/>
            <person name="Cantor M.N."/>
            <person name="Hua S.X."/>
        </authorList>
    </citation>
    <scope>NUCLEOTIDE SEQUENCE [LARGE SCALE GENOMIC DNA]</scope>
    <source>
        <strain evidence="2 3">F 1598</strain>
    </source>
</reference>
<reference evidence="3" key="2">
    <citation type="submission" date="2015-01" db="EMBL/GenBank/DDBJ databases">
        <title>Evolutionary Origins and Diversification of the Mycorrhizal Mutualists.</title>
        <authorList>
            <consortium name="DOE Joint Genome Institute"/>
            <consortium name="Mycorrhizal Genomics Consortium"/>
            <person name="Kohler A."/>
            <person name="Kuo A."/>
            <person name="Nagy L.G."/>
            <person name="Floudas D."/>
            <person name="Copeland A."/>
            <person name="Barry K.W."/>
            <person name="Cichocki N."/>
            <person name="Veneault-Fourrey C."/>
            <person name="LaButti K."/>
            <person name="Lindquist E.A."/>
            <person name="Lipzen A."/>
            <person name="Lundell T."/>
            <person name="Morin E."/>
            <person name="Murat C."/>
            <person name="Riley R."/>
            <person name="Ohm R."/>
            <person name="Sun H."/>
            <person name="Tunlid A."/>
            <person name="Henrissat B."/>
            <person name="Grigoriev I.V."/>
            <person name="Hibbett D.S."/>
            <person name="Martin F."/>
        </authorList>
    </citation>
    <scope>NUCLEOTIDE SEQUENCE [LARGE SCALE GENOMIC DNA]</scope>
    <source>
        <strain evidence="3">F 1598</strain>
    </source>
</reference>
<accession>A0A0C3FRM0</accession>
<feature type="compositionally biased region" description="Basic and acidic residues" evidence="1">
    <location>
        <begin position="35"/>
        <end position="55"/>
    </location>
</feature>
<keyword evidence="3" id="KW-1185">Reference proteome</keyword>
<proteinExistence type="predicted"/>
<dbReference type="Proteomes" id="UP000054166">
    <property type="component" value="Unassembled WGS sequence"/>
</dbReference>
<dbReference type="HOGENOM" id="CLU_3033196_0_0_1"/>
<protein>
    <submittedName>
        <fullName evidence="2">Uncharacterized protein</fullName>
    </submittedName>
</protein>
<evidence type="ECO:0000313" key="3">
    <source>
        <dbReference type="Proteomes" id="UP000054166"/>
    </source>
</evidence>
<evidence type="ECO:0000313" key="2">
    <source>
        <dbReference type="EMBL" id="KIM82394.1"/>
    </source>
</evidence>
<feature type="region of interest" description="Disordered" evidence="1">
    <location>
        <begin position="27"/>
        <end position="55"/>
    </location>
</feature>
<evidence type="ECO:0000256" key="1">
    <source>
        <dbReference type="SAM" id="MobiDB-lite"/>
    </source>
</evidence>
<sequence length="55" mass="6477">MLTVHRGWVILGRKIWDRAIVCTDSELSRRRGRMSTRDGSVDGHDDQREWRGESH</sequence>
<name>A0A0C3FRM0_PILCF</name>
<dbReference type="AlphaFoldDB" id="A0A0C3FRM0"/>
<gene>
    <name evidence="2" type="ORF">PILCRDRAFT_820230</name>
</gene>
<organism evidence="2 3">
    <name type="scientific">Piloderma croceum (strain F 1598)</name>
    <dbReference type="NCBI Taxonomy" id="765440"/>
    <lineage>
        <taxon>Eukaryota</taxon>
        <taxon>Fungi</taxon>
        <taxon>Dikarya</taxon>
        <taxon>Basidiomycota</taxon>
        <taxon>Agaricomycotina</taxon>
        <taxon>Agaricomycetes</taxon>
        <taxon>Agaricomycetidae</taxon>
        <taxon>Atheliales</taxon>
        <taxon>Atheliaceae</taxon>
        <taxon>Piloderma</taxon>
    </lineage>
</organism>
<dbReference type="InParanoid" id="A0A0C3FRM0"/>